<dbReference type="SMART" id="SM00387">
    <property type="entry name" value="HATPase_c"/>
    <property type="match status" value="1"/>
</dbReference>
<dbReference type="Gene3D" id="1.10.287.130">
    <property type="match status" value="1"/>
</dbReference>
<dbReference type="Gene3D" id="3.30.450.20">
    <property type="entry name" value="PAS domain"/>
    <property type="match status" value="1"/>
</dbReference>
<evidence type="ECO:0000256" key="2">
    <source>
        <dbReference type="ARBA" id="ARBA00012438"/>
    </source>
</evidence>
<feature type="domain" description="Histidine kinase" evidence="6">
    <location>
        <begin position="154"/>
        <end position="370"/>
    </location>
</feature>
<comment type="catalytic activity">
    <reaction evidence="1">
        <text>ATP + protein L-histidine = ADP + protein N-phospho-L-histidine.</text>
        <dbReference type="EC" id="2.7.13.3"/>
    </reaction>
</comment>
<evidence type="ECO:0000259" key="8">
    <source>
        <dbReference type="PROSITE" id="PS50112"/>
    </source>
</evidence>
<dbReference type="Gene3D" id="3.40.50.2300">
    <property type="match status" value="1"/>
</dbReference>
<dbReference type="SMART" id="SM00388">
    <property type="entry name" value="HisKA"/>
    <property type="match status" value="1"/>
</dbReference>
<evidence type="ECO:0000256" key="3">
    <source>
        <dbReference type="ARBA" id="ARBA00022553"/>
    </source>
</evidence>
<feature type="domain" description="PAS" evidence="8">
    <location>
        <begin position="37"/>
        <end position="82"/>
    </location>
</feature>
<feature type="domain" description="Response regulatory" evidence="7">
    <location>
        <begin position="513"/>
        <end position="630"/>
    </location>
</feature>
<dbReference type="InterPro" id="IPR003594">
    <property type="entry name" value="HATPase_dom"/>
</dbReference>
<dbReference type="CDD" id="cd17546">
    <property type="entry name" value="REC_hyHK_CKI1_RcsC-like"/>
    <property type="match status" value="1"/>
</dbReference>
<dbReference type="InterPro" id="IPR011006">
    <property type="entry name" value="CheY-like_superfamily"/>
</dbReference>
<feature type="modified residue" description="4-aspartylphosphate" evidence="4">
    <location>
        <position position="562"/>
    </location>
</feature>
<dbReference type="SUPFAM" id="SSF55874">
    <property type="entry name" value="ATPase domain of HSP90 chaperone/DNA topoisomerase II/histidine kinase"/>
    <property type="match status" value="1"/>
</dbReference>
<name>A0ABV9NDE6_9PROT</name>
<dbReference type="PROSITE" id="PS50112">
    <property type="entry name" value="PAS"/>
    <property type="match status" value="1"/>
</dbReference>
<gene>
    <name evidence="9" type="ORF">ACFPB0_11720</name>
</gene>
<evidence type="ECO:0000259" key="7">
    <source>
        <dbReference type="PROSITE" id="PS50110"/>
    </source>
</evidence>
<dbReference type="RefSeq" id="WP_371393003.1">
    <property type="nucleotide sequence ID" value="NZ_CP163421.1"/>
</dbReference>
<keyword evidence="3 4" id="KW-0597">Phosphoprotein</keyword>
<dbReference type="CDD" id="cd00082">
    <property type="entry name" value="HisKA"/>
    <property type="match status" value="1"/>
</dbReference>
<feature type="compositionally biased region" description="Low complexity" evidence="5">
    <location>
        <begin position="1"/>
        <end position="27"/>
    </location>
</feature>
<dbReference type="Pfam" id="PF08448">
    <property type="entry name" value="PAS_4"/>
    <property type="match status" value="1"/>
</dbReference>
<dbReference type="InterPro" id="IPR001789">
    <property type="entry name" value="Sig_transdc_resp-reg_receiver"/>
</dbReference>
<accession>A0ABV9NDE6</accession>
<dbReference type="InterPro" id="IPR013656">
    <property type="entry name" value="PAS_4"/>
</dbReference>
<dbReference type="Pfam" id="PF00072">
    <property type="entry name" value="Response_reg"/>
    <property type="match status" value="1"/>
</dbReference>
<dbReference type="InterPro" id="IPR035965">
    <property type="entry name" value="PAS-like_dom_sf"/>
</dbReference>
<dbReference type="EMBL" id="JBHSGQ010000006">
    <property type="protein sequence ID" value="MFC4725961.1"/>
    <property type="molecule type" value="Genomic_DNA"/>
</dbReference>
<evidence type="ECO:0000256" key="1">
    <source>
        <dbReference type="ARBA" id="ARBA00000085"/>
    </source>
</evidence>
<dbReference type="CDD" id="cd16922">
    <property type="entry name" value="HATPase_EvgS-ArcB-TorS-like"/>
    <property type="match status" value="1"/>
</dbReference>
<feature type="region of interest" description="Disordered" evidence="5">
    <location>
        <begin position="1"/>
        <end position="31"/>
    </location>
</feature>
<dbReference type="Proteomes" id="UP001596024">
    <property type="component" value="Unassembled WGS sequence"/>
</dbReference>
<keyword evidence="10" id="KW-1185">Reference proteome</keyword>
<proteinExistence type="predicted"/>
<dbReference type="PRINTS" id="PR00344">
    <property type="entry name" value="BCTRLSENSOR"/>
</dbReference>
<dbReference type="Pfam" id="PF00512">
    <property type="entry name" value="HisKA"/>
    <property type="match status" value="1"/>
</dbReference>
<dbReference type="SUPFAM" id="SSF47384">
    <property type="entry name" value="Homodimeric domain of signal transducing histidine kinase"/>
    <property type="match status" value="1"/>
</dbReference>
<keyword evidence="9" id="KW-0067">ATP-binding</keyword>
<dbReference type="InterPro" id="IPR004358">
    <property type="entry name" value="Sig_transdc_His_kin-like_C"/>
</dbReference>
<dbReference type="Gene3D" id="3.30.565.10">
    <property type="entry name" value="Histidine kinase-like ATPase, C-terminal domain"/>
    <property type="match status" value="1"/>
</dbReference>
<dbReference type="PROSITE" id="PS50109">
    <property type="entry name" value="HIS_KIN"/>
    <property type="match status" value="1"/>
</dbReference>
<dbReference type="PROSITE" id="PS50110">
    <property type="entry name" value="RESPONSE_REGULATORY"/>
    <property type="match status" value="1"/>
</dbReference>
<protein>
    <recommendedName>
        <fullName evidence="2">histidine kinase</fullName>
        <ecNumber evidence="2">2.7.13.3</ecNumber>
    </recommendedName>
</protein>
<comment type="caution">
    <text evidence="9">The sequence shown here is derived from an EMBL/GenBank/DDBJ whole genome shotgun (WGS) entry which is preliminary data.</text>
</comment>
<evidence type="ECO:0000259" key="6">
    <source>
        <dbReference type="PROSITE" id="PS50109"/>
    </source>
</evidence>
<evidence type="ECO:0000313" key="9">
    <source>
        <dbReference type="EMBL" id="MFC4725961.1"/>
    </source>
</evidence>
<dbReference type="SMART" id="SM00091">
    <property type="entry name" value="PAS"/>
    <property type="match status" value="1"/>
</dbReference>
<dbReference type="Pfam" id="PF02518">
    <property type="entry name" value="HATPase_c"/>
    <property type="match status" value="1"/>
</dbReference>
<dbReference type="CDD" id="cd00130">
    <property type="entry name" value="PAS"/>
    <property type="match status" value="1"/>
</dbReference>
<dbReference type="EC" id="2.7.13.3" evidence="2"/>
<dbReference type="SUPFAM" id="SSF55785">
    <property type="entry name" value="PYP-like sensor domain (PAS domain)"/>
    <property type="match status" value="1"/>
</dbReference>
<organism evidence="9 10">
    <name type="scientific">Glycocaulis abyssi</name>
    <dbReference type="NCBI Taxonomy" id="1433403"/>
    <lineage>
        <taxon>Bacteria</taxon>
        <taxon>Pseudomonadati</taxon>
        <taxon>Pseudomonadota</taxon>
        <taxon>Alphaproteobacteria</taxon>
        <taxon>Maricaulales</taxon>
        <taxon>Maricaulaceae</taxon>
        <taxon>Glycocaulis</taxon>
    </lineage>
</organism>
<evidence type="ECO:0000256" key="5">
    <source>
        <dbReference type="SAM" id="MobiDB-lite"/>
    </source>
</evidence>
<dbReference type="InterPro" id="IPR000014">
    <property type="entry name" value="PAS"/>
</dbReference>
<dbReference type="GO" id="GO:0005524">
    <property type="term" value="F:ATP binding"/>
    <property type="evidence" value="ECO:0007669"/>
    <property type="project" value="UniProtKB-KW"/>
</dbReference>
<dbReference type="InterPro" id="IPR036890">
    <property type="entry name" value="HATPase_C_sf"/>
</dbReference>
<keyword evidence="9" id="KW-0547">Nucleotide-binding</keyword>
<dbReference type="PANTHER" id="PTHR45339:SF5">
    <property type="entry name" value="HISTIDINE KINASE"/>
    <property type="match status" value="1"/>
</dbReference>
<evidence type="ECO:0000313" key="10">
    <source>
        <dbReference type="Proteomes" id="UP001596024"/>
    </source>
</evidence>
<reference evidence="10" key="1">
    <citation type="journal article" date="2019" name="Int. J. Syst. Evol. Microbiol.">
        <title>The Global Catalogue of Microorganisms (GCM) 10K type strain sequencing project: providing services to taxonomists for standard genome sequencing and annotation.</title>
        <authorList>
            <consortium name="The Broad Institute Genomics Platform"/>
            <consortium name="The Broad Institute Genome Sequencing Center for Infectious Disease"/>
            <person name="Wu L."/>
            <person name="Ma J."/>
        </authorList>
    </citation>
    <scope>NUCLEOTIDE SEQUENCE [LARGE SCALE GENOMIC DNA]</scope>
    <source>
        <strain evidence="10">CCUG 62981</strain>
    </source>
</reference>
<dbReference type="PANTHER" id="PTHR45339">
    <property type="entry name" value="HYBRID SIGNAL TRANSDUCTION HISTIDINE KINASE J"/>
    <property type="match status" value="1"/>
</dbReference>
<dbReference type="SMART" id="SM00448">
    <property type="entry name" value="REC"/>
    <property type="match status" value="1"/>
</dbReference>
<dbReference type="InterPro" id="IPR005467">
    <property type="entry name" value="His_kinase_dom"/>
</dbReference>
<dbReference type="InterPro" id="IPR036097">
    <property type="entry name" value="HisK_dim/P_sf"/>
</dbReference>
<evidence type="ECO:0000256" key="4">
    <source>
        <dbReference type="PROSITE-ProRule" id="PRU00169"/>
    </source>
</evidence>
<dbReference type="InterPro" id="IPR003661">
    <property type="entry name" value="HisK_dim/P_dom"/>
</dbReference>
<sequence length="640" mass="67349">MTHALPPSSPDSSPAPSLAASPDGAPAEEGAGPVMAAPAALRGVFDAIGELVIVRDRDGRLSDVNGAFLRAFGGTREDWTGRWFAVAPAFGESASHRRYDVAMRTRTGPVWIEWSETLTADGSIIAVGRDVTEQRSQVQRESEAARGKGVFFAAVTHELRTPLSGALGTARLLEDTGLKPDQAAYVAALKASASHALKLIDDILDLSRLEAGKLELRPEAMDPSRLVEEVCELLSEKAAEKGLALAHAQGPGVPAQIRADPARLKQILYNLAGNAVKFTREGGVLVTLEAENNSLRLSIRDTGPGITPSDQARLFEQFERGAAERDNSAPGAGLGLAMVKRLAEAMDGEVGVRSQPGEGALFWFTFQPEVLQRAPVHRPLAGRRVLIATPCSIESDALVLHAETLGAWAEHCGNQGQLVARAQAVRPDIVILDDSWTEDASALAASGCAGRILALARPRTKARYTGKDRPAGIDGWLVAPVRASSLARFALGKSSGDEKRESEVRGPVLAGYRILLAEDDPVNALIARTLLTRLGASVVMAATGREAVLEASQGGLDAALLDLRMPELDGRDAAAQIRALPGEPGSVPLVALTANATESDRDACLAAGMDAFLAKPVDPDELASVLSGLCGGQIRARLSA</sequence>
<dbReference type="SUPFAM" id="SSF52172">
    <property type="entry name" value="CheY-like"/>
    <property type="match status" value="1"/>
</dbReference>